<comment type="caution">
    <text evidence="2">The sequence shown here is derived from an EMBL/GenBank/DDBJ whole genome shotgun (WGS) entry which is preliminary data.</text>
</comment>
<protein>
    <submittedName>
        <fullName evidence="2">Uncharacterized protein</fullName>
    </submittedName>
</protein>
<dbReference type="AlphaFoldDB" id="A0AAD9U3U3"/>
<evidence type="ECO:0000313" key="3">
    <source>
        <dbReference type="Proteomes" id="UP001280121"/>
    </source>
</evidence>
<keyword evidence="3" id="KW-1185">Reference proteome</keyword>
<feature type="region of interest" description="Disordered" evidence="1">
    <location>
        <begin position="1"/>
        <end position="30"/>
    </location>
</feature>
<proteinExistence type="predicted"/>
<evidence type="ECO:0000313" key="2">
    <source>
        <dbReference type="EMBL" id="KAK2647332.1"/>
    </source>
</evidence>
<reference evidence="2" key="1">
    <citation type="journal article" date="2023" name="Plant J.">
        <title>Genome sequences and population genomics provide insights into the demographic history, inbreeding, and mutation load of two 'living fossil' tree species of Dipteronia.</title>
        <authorList>
            <person name="Feng Y."/>
            <person name="Comes H.P."/>
            <person name="Chen J."/>
            <person name="Zhu S."/>
            <person name="Lu R."/>
            <person name="Zhang X."/>
            <person name="Li P."/>
            <person name="Qiu J."/>
            <person name="Olsen K.M."/>
            <person name="Qiu Y."/>
        </authorList>
    </citation>
    <scope>NUCLEOTIDE SEQUENCE</scope>
    <source>
        <strain evidence="2">KIB01</strain>
    </source>
</reference>
<dbReference type="PANTHER" id="PTHR34952:SF2">
    <property type="entry name" value="OS05G0113500 PROTEIN"/>
    <property type="match status" value="1"/>
</dbReference>
<sequence>MVLPSAGTDEDEDEEPETALQQMFPDEPVHSPYRSIYLPTLLKLVSAMKGSCEKLGAASWKLTVKWVPDLYDPPPTIVSHTVNRSNKQQ</sequence>
<gene>
    <name evidence="2" type="ORF">Ddye_014821</name>
</gene>
<accession>A0AAD9U3U3</accession>
<name>A0AAD9U3U3_9ROSI</name>
<dbReference type="Proteomes" id="UP001280121">
    <property type="component" value="Unassembled WGS sequence"/>
</dbReference>
<evidence type="ECO:0000256" key="1">
    <source>
        <dbReference type="SAM" id="MobiDB-lite"/>
    </source>
</evidence>
<organism evidence="2 3">
    <name type="scientific">Dipteronia dyeriana</name>
    <dbReference type="NCBI Taxonomy" id="168575"/>
    <lineage>
        <taxon>Eukaryota</taxon>
        <taxon>Viridiplantae</taxon>
        <taxon>Streptophyta</taxon>
        <taxon>Embryophyta</taxon>
        <taxon>Tracheophyta</taxon>
        <taxon>Spermatophyta</taxon>
        <taxon>Magnoliopsida</taxon>
        <taxon>eudicotyledons</taxon>
        <taxon>Gunneridae</taxon>
        <taxon>Pentapetalae</taxon>
        <taxon>rosids</taxon>
        <taxon>malvids</taxon>
        <taxon>Sapindales</taxon>
        <taxon>Sapindaceae</taxon>
        <taxon>Hippocastanoideae</taxon>
        <taxon>Acereae</taxon>
        <taxon>Dipteronia</taxon>
    </lineage>
</organism>
<dbReference type="PANTHER" id="PTHR34952">
    <property type="entry name" value="OS05G0113500 PROTEIN"/>
    <property type="match status" value="1"/>
</dbReference>
<feature type="compositionally biased region" description="Acidic residues" evidence="1">
    <location>
        <begin position="8"/>
        <end position="17"/>
    </location>
</feature>
<dbReference type="EMBL" id="JANJYI010000005">
    <property type="protein sequence ID" value="KAK2647332.1"/>
    <property type="molecule type" value="Genomic_DNA"/>
</dbReference>